<protein>
    <recommendedName>
        <fullName evidence="2">HTH CENPB-type domain-containing protein</fullName>
    </recommendedName>
</protein>
<reference evidence="3" key="1">
    <citation type="submission" date="2020-01" db="EMBL/GenBank/DDBJ databases">
        <authorList>
            <consortium name="DOE Joint Genome Institute"/>
            <person name="Haridas S."/>
            <person name="Albert R."/>
            <person name="Binder M."/>
            <person name="Bloem J."/>
            <person name="Labutti K."/>
            <person name="Salamov A."/>
            <person name="Andreopoulos B."/>
            <person name="Baker S.E."/>
            <person name="Barry K."/>
            <person name="Bills G."/>
            <person name="Bluhm B.H."/>
            <person name="Cannon C."/>
            <person name="Castanera R."/>
            <person name="Culley D.E."/>
            <person name="Daum C."/>
            <person name="Ezra D."/>
            <person name="Gonzalez J.B."/>
            <person name="Henrissat B."/>
            <person name="Kuo A."/>
            <person name="Liang C."/>
            <person name="Lipzen A."/>
            <person name="Lutzoni F."/>
            <person name="Magnuson J."/>
            <person name="Mondo S."/>
            <person name="Nolan M."/>
            <person name="Ohm R."/>
            <person name="Pangilinan J."/>
            <person name="Park H.-J."/>
            <person name="Ramirez L."/>
            <person name="Alfaro M."/>
            <person name="Sun H."/>
            <person name="Tritt A."/>
            <person name="Yoshinaga Y."/>
            <person name="Zwiers L.-H."/>
            <person name="Turgeon B.G."/>
            <person name="Goodwin S.B."/>
            <person name="Spatafora J.W."/>
            <person name="Crous P.W."/>
            <person name="Grigoriev I.V."/>
        </authorList>
    </citation>
    <scope>NUCLEOTIDE SEQUENCE</scope>
    <source>
        <strain evidence="3">IPT5</strain>
    </source>
</reference>
<dbReference type="Pfam" id="PF03221">
    <property type="entry name" value="HTH_Tnp_Tc5"/>
    <property type="match status" value="1"/>
</dbReference>
<dbReference type="Proteomes" id="UP000799423">
    <property type="component" value="Unassembled WGS sequence"/>
</dbReference>
<dbReference type="InterPro" id="IPR006600">
    <property type="entry name" value="HTH_CenpB_DNA-bd_dom"/>
</dbReference>
<evidence type="ECO:0000256" key="1">
    <source>
        <dbReference type="ARBA" id="ARBA00023125"/>
    </source>
</evidence>
<dbReference type="AlphaFoldDB" id="A0A6A7AXT5"/>
<gene>
    <name evidence="3" type="ORF">T440DRAFT_431394</name>
</gene>
<feature type="non-terminal residue" evidence="3">
    <location>
        <position position="121"/>
    </location>
</feature>
<evidence type="ECO:0000313" key="3">
    <source>
        <dbReference type="EMBL" id="KAF2846978.1"/>
    </source>
</evidence>
<dbReference type="GO" id="GO:0003677">
    <property type="term" value="F:DNA binding"/>
    <property type="evidence" value="ECO:0007669"/>
    <property type="project" value="UniProtKB-KW"/>
</dbReference>
<accession>A0A6A7AXT5</accession>
<keyword evidence="4" id="KW-1185">Reference proteome</keyword>
<keyword evidence="1" id="KW-0238">DNA-binding</keyword>
<evidence type="ECO:0000313" key="4">
    <source>
        <dbReference type="Proteomes" id="UP000799423"/>
    </source>
</evidence>
<organism evidence="3 4">
    <name type="scientific">Plenodomus tracheiphilus IPT5</name>
    <dbReference type="NCBI Taxonomy" id="1408161"/>
    <lineage>
        <taxon>Eukaryota</taxon>
        <taxon>Fungi</taxon>
        <taxon>Dikarya</taxon>
        <taxon>Ascomycota</taxon>
        <taxon>Pezizomycotina</taxon>
        <taxon>Dothideomycetes</taxon>
        <taxon>Pleosporomycetidae</taxon>
        <taxon>Pleosporales</taxon>
        <taxon>Pleosporineae</taxon>
        <taxon>Leptosphaeriaceae</taxon>
        <taxon>Plenodomus</taxon>
    </lineage>
</organism>
<name>A0A6A7AXT5_9PLEO</name>
<feature type="domain" description="HTH CENPB-type" evidence="2">
    <location>
        <begin position="28"/>
        <end position="102"/>
    </location>
</feature>
<evidence type="ECO:0000259" key="2">
    <source>
        <dbReference type="PROSITE" id="PS51253"/>
    </source>
</evidence>
<dbReference type="PROSITE" id="PS51253">
    <property type="entry name" value="HTH_CENPB"/>
    <property type="match status" value="1"/>
</dbReference>
<dbReference type="EMBL" id="MU006329">
    <property type="protein sequence ID" value="KAF2846978.1"/>
    <property type="molecule type" value="Genomic_DNA"/>
</dbReference>
<sequence length="121" mass="13894">MDRASKVLAQASIDVPQTWAALSDVSGDKARLQQYLTVEEEKALVAFLLLMASLGQPVRMKYIPALAYSIARQRATTNRPPKPPNKNWARAFERRNPILKARRARAMDWKRHENNIYDKMT</sequence>
<proteinExistence type="predicted"/>